<proteinExistence type="predicted"/>
<name>M7ZWK5_TRIUA</name>
<feature type="compositionally biased region" description="Polar residues" evidence="1">
    <location>
        <begin position="156"/>
        <end position="180"/>
    </location>
</feature>
<evidence type="ECO:0000313" key="2">
    <source>
        <dbReference type="EMBL" id="EMS56790.1"/>
    </source>
</evidence>
<feature type="region of interest" description="Disordered" evidence="1">
    <location>
        <begin position="140"/>
        <end position="180"/>
    </location>
</feature>
<accession>M7ZWK5</accession>
<gene>
    <name evidence="2" type="ORF">TRIUR3_29227</name>
</gene>
<sequence>MAAPPWDFVGLLSRRGLLLASARPTPPPPCLVRAGSGLPSPSIVTSTPWNRWFSSSPSRAPSPRPAPCLVCAPSPPCCCLPEVLSSRRVLDRQERHAKTRTRTVKHLLKEFAKYHDMTTLERVKYPFGCAKFVYTKTPSTTHVGKTRKSDLERSTSHGLCTTTVAPKTLESSSTSPNERE</sequence>
<dbReference type="AlphaFoldDB" id="M7ZWK5"/>
<protein>
    <submittedName>
        <fullName evidence="2">Uncharacterized protein</fullName>
    </submittedName>
</protein>
<evidence type="ECO:0000256" key="1">
    <source>
        <dbReference type="SAM" id="MobiDB-lite"/>
    </source>
</evidence>
<reference evidence="2" key="1">
    <citation type="journal article" date="2013" name="Nature">
        <title>Draft genome of the wheat A-genome progenitor Triticum urartu.</title>
        <authorList>
            <person name="Ling H.Q."/>
            <person name="Zhao S."/>
            <person name="Liu D."/>
            <person name="Wang J."/>
            <person name="Sun H."/>
            <person name="Zhang C."/>
            <person name="Fan H."/>
            <person name="Li D."/>
            <person name="Dong L."/>
            <person name="Tao Y."/>
            <person name="Gao C."/>
            <person name="Wu H."/>
            <person name="Li Y."/>
            <person name="Cui Y."/>
            <person name="Guo X."/>
            <person name="Zheng S."/>
            <person name="Wang B."/>
            <person name="Yu K."/>
            <person name="Liang Q."/>
            <person name="Yang W."/>
            <person name="Lou X."/>
            <person name="Chen J."/>
            <person name="Feng M."/>
            <person name="Jian J."/>
            <person name="Zhang X."/>
            <person name="Luo G."/>
            <person name="Jiang Y."/>
            <person name="Liu J."/>
            <person name="Wang Z."/>
            <person name="Sha Y."/>
            <person name="Zhang B."/>
            <person name="Wu H."/>
            <person name="Tang D."/>
            <person name="Shen Q."/>
            <person name="Xue P."/>
            <person name="Zou S."/>
            <person name="Wang X."/>
            <person name="Liu X."/>
            <person name="Wang F."/>
            <person name="Yang Y."/>
            <person name="An X."/>
            <person name="Dong Z."/>
            <person name="Zhang K."/>
            <person name="Zhang X."/>
            <person name="Luo M.C."/>
            <person name="Dvorak J."/>
            <person name="Tong Y."/>
            <person name="Wang J."/>
            <person name="Yang H."/>
            <person name="Li Z."/>
            <person name="Wang D."/>
            <person name="Zhang A."/>
            <person name="Wang J."/>
        </authorList>
    </citation>
    <scope>NUCLEOTIDE SEQUENCE</scope>
</reference>
<dbReference type="EMBL" id="KD153863">
    <property type="protein sequence ID" value="EMS56790.1"/>
    <property type="molecule type" value="Genomic_DNA"/>
</dbReference>
<organism evidence="2">
    <name type="scientific">Triticum urartu</name>
    <name type="common">Red wild einkorn</name>
    <name type="synonym">Crithodium urartu</name>
    <dbReference type="NCBI Taxonomy" id="4572"/>
    <lineage>
        <taxon>Eukaryota</taxon>
        <taxon>Viridiplantae</taxon>
        <taxon>Streptophyta</taxon>
        <taxon>Embryophyta</taxon>
        <taxon>Tracheophyta</taxon>
        <taxon>Spermatophyta</taxon>
        <taxon>Magnoliopsida</taxon>
        <taxon>Liliopsida</taxon>
        <taxon>Poales</taxon>
        <taxon>Poaceae</taxon>
        <taxon>BOP clade</taxon>
        <taxon>Pooideae</taxon>
        <taxon>Triticodae</taxon>
        <taxon>Triticeae</taxon>
        <taxon>Triticinae</taxon>
        <taxon>Triticum</taxon>
    </lineage>
</organism>